<protein>
    <submittedName>
        <fullName evidence="3">RagB/SusD family protein</fullName>
    </submittedName>
</protein>
<dbReference type="EMBL" id="CP003283">
    <property type="protein sequence ID" value="AFL98037.1"/>
    <property type="molecule type" value="Genomic_DNA"/>
</dbReference>
<gene>
    <name evidence="3" type="ordered locus">Ornrh_1892</name>
</gene>
<evidence type="ECO:0000256" key="1">
    <source>
        <dbReference type="SAM" id="SignalP"/>
    </source>
</evidence>
<dbReference type="InterPro" id="IPR011990">
    <property type="entry name" value="TPR-like_helical_dom_sf"/>
</dbReference>
<dbReference type="eggNOG" id="COG2956">
    <property type="taxonomic scope" value="Bacteria"/>
</dbReference>
<sequence>MKKITYIAALLSALAVPYSCNDFLDELPDNRTQLDSKDKITKLLVSAYPVNNHSVIPELMTDNTADMGPRNTRFIPFYEQVAKWQDITEINNDGIEKIWEGCYKAISSANQVLQSIKELGNSEDLSAQKGEALIARAYSHFILVNLFGKHYNTQTSDTDLGVVYMERPETKLAPKYKRESVKSNYEKIARDIEEGLPLVTDNYEVAQYHFTRAAANAFAARFYLYYEQWEKAEKYADQALGANPSLKDWAALGSLPQDEKIVSNAYVNDKEANLLDEVYTSLAGLVFGNYLTSARFNHTAFVNNGQTMFAPTPWSPNGNLTVNNFKFKPFVYSGNNLDKILFFKIPYLFEFTDPVAQTGFSKSVSVTFYTDETLLVRAEAKILQKKYEEALKDLNLFTSNLYRGDQTTTIQAIEDFYGNMPYSSSENVDEVNQKKKLHPKFQIEQGTQENMLHYVLQCRRILTLHEGLRWYDLKRYGIEVQKVVYDHLGQPATVEVLPVDDAKRAIQLPRDVINSGLEANPR</sequence>
<dbReference type="HOGENOM" id="CLU_015553_2_0_10"/>
<reference evidence="3 4" key="1">
    <citation type="submission" date="2012-06" db="EMBL/GenBank/DDBJ databases">
        <title>The complete genome of Ornithobacterium rhinotracheale DSM 15997.</title>
        <authorList>
            <consortium name="US DOE Joint Genome Institute (JGI-PGF)"/>
            <person name="Lucas S."/>
            <person name="Copeland A."/>
            <person name="Lapidus A."/>
            <person name="Goodwin L."/>
            <person name="Pitluck S."/>
            <person name="Peters L."/>
            <person name="Mikhailova N."/>
            <person name="Teshima H."/>
            <person name="Kyrpides N."/>
            <person name="Mavromatis K."/>
            <person name="Pagani I."/>
            <person name="Ivanova N."/>
            <person name="Ovchinnikova G."/>
            <person name="Zeytun A."/>
            <person name="Detter J.C."/>
            <person name="Han C."/>
            <person name="Land M."/>
            <person name="Hauser L."/>
            <person name="Markowitz V."/>
            <person name="Cheng J.-F."/>
            <person name="Hugenholtz P."/>
            <person name="Woyke T."/>
            <person name="Wu D."/>
            <person name="Lang E."/>
            <person name="Kopitz M."/>
            <person name="Brambilla E."/>
            <person name="Klenk H.-P."/>
            <person name="Eisen J.A."/>
        </authorList>
    </citation>
    <scope>NUCLEOTIDE SEQUENCE [LARGE SCALE GENOMIC DNA]</scope>
    <source>
        <strain evidence="4">ATCC 51463 / DSM 15997 / CCUG 23171 / LMG 9086</strain>
    </source>
</reference>
<feature type="domain" description="SusD-like N-terminal" evidence="2">
    <location>
        <begin position="22"/>
        <end position="224"/>
    </location>
</feature>
<keyword evidence="1" id="KW-0732">Signal</keyword>
<feature type="signal peptide" evidence="1">
    <location>
        <begin position="1"/>
        <end position="21"/>
    </location>
</feature>
<dbReference type="KEGG" id="orh:Ornrh_1892"/>
<dbReference type="Pfam" id="PF14322">
    <property type="entry name" value="SusD-like_3"/>
    <property type="match status" value="1"/>
</dbReference>
<accession>I4A253</accession>
<proteinExistence type="predicted"/>
<keyword evidence="4" id="KW-1185">Reference proteome</keyword>
<evidence type="ECO:0000259" key="2">
    <source>
        <dbReference type="Pfam" id="PF14322"/>
    </source>
</evidence>
<dbReference type="PATRIC" id="fig|867902.3.peg.1835"/>
<feature type="chain" id="PRO_5003685569" evidence="1">
    <location>
        <begin position="22"/>
        <end position="522"/>
    </location>
</feature>
<dbReference type="Proteomes" id="UP000006051">
    <property type="component" value="Chromosome"/>
</dbReference>
<dbReference type="AlphaFoldDB" id="I4A253"/>
<dbReference type="GO" id="GO:0009279">
    <property type="term" value="C:cell outer membrane"/>
    <property type="evidence" value="ECO:0007669"/>
    <property type="project" value="UniProtKB-SubCell"/>
</dbReference>
<name>I4A253_ORNRL</name>
<dbReference type="GeneID" id="71569941"/>
<dbReference type="GeneID" id="97258492"/>
<dbReference type="SUPFAM" id="SSF48452">
    <property type="entry name" value="TPR-like"/>
    <property type="match status" value="1"/>
</dbReference>
<dbReference type="Gene3D" id="1.25.40.390">
    <property type="match status" value="1"/>
</dbReference>
<organism evidence="3 4">
    <name type="scientific">Ornithobacterium rhinotracheale (strain ATCC 51463 / DSM 15997 / CCUG 23171 / CIP 104009 / LMG 9086)</name>
    <dbReference type="NCBI Taxonomy" id="867902"/>
    <lineage>
        <taxon>Bacteria</taxon>
        <taxon>Pseudomonadati</taxon>
        <taxon>Bacteroidota</taxon>
        <taxon>Flavobacteriia</taxon>
        <taxon>Flavobacteriales</taxon>
        <taxon>Weeksellaceae</taxon>
        <taxon>Ornithobacterium</taxon>
    </lineage>
</organism>
<dbReference type="RefSeq" id="WP_014791559.1">
    <property type="nucleotide sequence ID" value="NC_018016.1"/>
</dbReference>
<evidence type="ECO:0000313" key="3">
    <source>
        <dbReference type="EMBL" id="AFL98037.1"/>
    </source>
</evidence>
<dbReference type="InterPro" id="IPR033985">
    <property type="entry name" value="SusD-like_N"/>
</dbReference>
<dbReference type="STRING" id="867902.Ornrh_1892"/>
<evidence type="ECO:0000313" key="4">
    <source>
        <dbReference type="Proteomes" id="UP000006051"/>
    </source>
</evidence>